<gene>
    <name evidence="2" type="ORF">g.27280</name>
    <name evidence="3" type="ORF">g.27281</name>
</gene>
<feature type="compositionally biased region" description="Polar residues" evidence="1">
    <location>
        <begin position="130"/>
        <end position="160"/>
    </location>
</feature>
<feature type="compositionally biased region" description="Polar residues" evidence="1">
    <location>
        <begin position="52"/>
        <end position="61"/>
    </location>
</feature>
<name>A0A1D1XU63_9ARAE</name>
<feature type="compositionally biased region" description="Basic and acidic residues" evidence="1">
    <location>
        <begin position="67"/>
        <end position="76"/>
    </location>
</feature>
<dbReference type="EMBL" id="GDJX01022011">
    <property type="protein sequence ID" value="JAT45925.1"/>
    <property type="molecule type" value="Transcribed_RNA"/>
</dbReference>
<feature type="compositionally biased region" description="Low complexity" evidence="1">
    <location>
        <begin position="112"/>
        <end position="121"/>
    </location>
</feature>
<feature type="compositionally biased region" description="Polar residues" evidence="1">
    <location>
        <begin position="83"/>
        <end position="92"/>
    </location>
</feature>
<sequence length="220" mass="24008">MGANCCVATRHKALPYRTGTQITAHRNVAHSPSWRLQWDNRTHVEDIADNPAGSNGNNRNVSPEIKSSMDTEREGLSDAGSVLDSSEASKWHQSPLYGRTAGTPKGSEEDPSISIRSNSSSEEMEHVEPTTETLQNLKTSSYTLSPSSAFRGEPSTSRSYSLPADPTFSRNARRSPCYQLSRRTSDSHIPICKPLNEKNSEEGRKYDLPAGESHGGSSDG</sequence>
<proteinExistence type="predicted"/>
<feature type="region of interest" description="Disordered" evidence="1">
    <location>
        <begin position="46"/>
        <end position="220"/>
    </location>
</feature>
<dbReference type="AlphaFoldDB" id="A0A1D1XU63"/>
<evidence type="ECO:0000313" key="2">
    <source>
        <dbReference type="EMBL" id="JAT45925.1"/>
    </source>
</evidence>
<dbReference type="EMBL" id="GDJX01007210">
    <property type="protein sequence ID" value="JAT60726.1"/>
    <property type="molecule type" value="Transcribed_RNA"/>
</dbReference>
<reference evidence="2" key="1">
    <citation type="submission" date="2015-07" db="EMBL/GenBank/DDBJ databases">
        <title>Transcriptome Assembly of Anthurium amnicola.</title>
        <authorList>
            <person name="Suzuki J."/>
        </authorList>
    </citation>
    <scope>NUCLEOTIDE SEQUENCE</scope>
</reference>
<feature type="non-terminal residue" evidence="2">
    <location>
        <position position="220"/>
    </location>
</feature>
<evidence type="ECO:0000313" key="3">
    <source>
        <dbReference type="EMBL" id="JAT60726.1"/>
    </source>
</evidence>
<evidence type="ECO:0000256" key="1">
    <source>
        <dbReference type="SAM" id="MobiDB-lite"/>
    </source>
</evidence>
<protein>
    <submittedName>
        <fullName evidence="2">Uncharacterized protein</fullName>
    </submittedName>
</protein>
<accession>A0A1D1XU63</accession>
<organism evidence="2">
    <name type="scientific">Anthurium amnicola</name>
    <dbReference type="NCBI Taxonomy" id="1678845"/>
    <lineage>
        <taxon>Eukaryota</taxon>
        <taxon>Viridiplantae</taxon>
        <taxon>Streptophyta</taxon>
        <taxon>Embryophyta</taxon>
        <taxon>Tracheophyta</taxon>
        <taxon>Spermatophyta</taxon>
        <taxon>Magnoliopsida</taxon>
        <taxon>Liliopsida</taxon>
        <taxon>Araceae</taxon>
        <taxon>Pothoideae</taxon>
        <taxon>Potheae</taxon>
        <taxon>Anthurium</taxon>
    </lineage>
</organism>
<feature type="compositionally biased region" description="Basic and acidic residues" evidence="1">
    <location>
        <begin position="195"/>
        <end position="207"/>
    </location>
</feature>